<dbReference type="RefSeq" id="WP_115450919.1">
    <property type="nucleotide sequence ID" value="NZ_QNQT01000001.1"/>
</dbReference>
<keyword evidence="1" id="KW-0732">Signal</keyword>
<protein>
    <submittedName>
        <fullName evidence="2">Uncharacterized protein</fullName>
    </submittedName>
</protein>
<proteinExistence type="predicted"/>
<accession>A0A3D8GY73</accession>
<gene>
    <name evidence="2" type="ORF">DRW41_04935</name>
</gene>
<evidence type="ECO:0000256" key="1">
    <source>
        <dbReference type="SAM" id="SignalP"/>
    </source>
</evidence>
<dbReference type="EMBL" id="QNQT01000001">
    <property type="protein sequence ID" value="RDU39006.1"/>
    <property type="molecule type" value="Genomic_DNA"/>
</dbReference>
<comment type="caution">
    <text evidence="2">The sequence shown here is derived from an EMBL/GenBank/DDBJ whole genome shotgun (WGS) entry which is preliminary data.</text>
</comment>
<sequence length="205" mass="23399">MKKQIRKMAVFLFTLVLLAPMFSTNAEAATGYQGYAIYRDGVFYGYDWHAGMMDDPYRDTTSLPVLHAPGSGSVVSWDSWSNFMKGNNFKGVYRPNRAPTTSERDLFVSMGRNLRTENITYNVAYQVYYDTGSSGTWVDPSEVSSMRCDGVVEYIFEWYSFRIYGSDTYWDVTRNSFWGRDHHSGTAITPKKQVGYMTLVKSTAP</sequence>
<organism evidence="2 3">
    <name type="scientific">Neobacillus piezotolerans</name>
    <dbReference type="NCBI Taxonomy" id="2259171"/>
    <lineage>
        <taxon>Bacteria</taxon>
        <taxon>Bacillati</taxon>
        <taxon>Bacillota</taxon>
        <taxon>Bacilli</taxon>
        <taxon>Bacillales</taxon>
        <taxon>Bacillaceae</taxon>
        <taxon>Neobacillus</taxon>
    </lineage>
</organism>
<keyword evidence="3" id="KW-1185">Reference proteome</keyword>
<feature type="signal peptide" evidence="1">
    <location>
        <begin position="1"/>
        <end position="28"/>
    </location>
</feature>
<feature type="chain" id="PRO_5017735374" evidence="1">
    <location>
        <begin position="29"/>
        <end position="205"/>
    </location>
</feature>
<dbReference type="OrthoDB" id="1954668at2"/>
<dbReference type="Proteomes" id="UP000257144">
    <property type="component" value="Unassembled WGS sequence"/>
</dbReference>
<dbReference type="AlphaFoldDB" id="A0A3D8GY73"/>
<name>A0A3D8GY73_9BACI</name>
<evidence type="ECO:0000313" key="2">
    <source>
        <dbReference type="EMBL" id="RDU39006.1"/>
    </source>
</evidence>
<reference evidence="2 3" key="1">
    <citation type="submission" date="2018-07" db="EMBL/GenBank/DDBJ databases">
        <title>Bacillus sp. YLB-04 draft genome sequence.</title>
        <authorList>
            <person name="Yu L."/>
            <person name="Tang X."/>
        </authorList>
    </citation>
    <scope>NUCLEOTIDE SEQUENCE [LARGE SCALE GENOMIC DNA]</scope>
    <source>
        <strain evidence="2 3">YLB-04</strain>
    </source>
</reference>
<evidence type="ECO:0000313" key="3">
    <source>
        <dbReference type="Proteomes" id="UP000257144"/>
    </source>
</evidence>